<dbReference type="Gene3D" id="2.30.30.240">
    <property type="entry name" value="PRC-barrel domain"/>
    <property type="match status" value="1"/>
</dbReference>
<comment type="caution">
    <text evidence="3">The sequence shown here is derived from an EMBL/GenBank/DDBJ whole genome shotgun (WGS) entry which is preliminary data.</text>
</comment>
<name>A0A9D2MEF9_9FIRM</name>
<dbReference type="NCBIfam" id="TIGR02888">
    <property type="entry name" value="spore_YlmC_YmxH"/>
    <property type="match status" value="1"/>
</dbReference>
<dbReference type="InterPro" id="IPR011033">
    <property type="entry name" value="PRC_barrel-like_sf"/>
</dbReference>
<evidence type="ECO:0000256" key="1">
    <source>
        <dbReference type="SAM" id="MobiDB-lite"/>
    </source>
</evidence>
<accession>A0A9D2MEF9</accession>
<dbReference type="PANTHER" id="PTHR40061:SF1">
    <property type="entry name" value="SPORULATION PROTEIN YLMC-RELATED"/>
    <property type="match status" value="1"/>
</dbReference>
<proteinExistence type="predicted"/>
<evidence type="ECO:0000313" key="4">
    <source>
        <dbReference type="Proteomes" id="UP000824211"/>
    </source>
</evidence>
<dbReference type="SUPFAM" id="SSF50346">
    <property type="entry name" value="PRC-barrel domain"/>
    <property type="match status" value="1"/>
</dbReference>
<dbReference type="AlphaFoldDB" id="A0A9D2MEF9"/>
<evidence type="ECO:0000259" key="2">
    <source>
        <dbReference type="Pfam" id="PF05239"/>
    </source>
</evidence>
<dbReference type="EMBL" id="DWXX01000105">
    <property type="protein sequence ID" value="HJB59226.1"/>
    <property type="molecule type" value="Genomic_DNA"/>
</dbReference>
<dbReference type="InterPro" id="IPR014238">
    <property type="entry name" value="Spore_YlmC/YmxH"/>
</dbReference>
<dbReference type="InterPro" id="IPR027275">
    <property type="entry name" value="PRC-brl_dom"/>
</dbReference>
<feature type="domain" description="PRC-barrel" evidence="2">
    <location>
        <begin position="3"/>
        <end position="74"/>
    </location>
</feature>
<evidence type="ECO:0000313" key="3">
    <source>
        <dbReference type="EMBL" id="HJB59226.1"/>
    </source>
</evidence>
<protein>
    <submittedName>
        <fullName evidence="3">YlmC/YmxH family sporulation protein</fullName>
    </submittedName>
</protein>
<dbReference type="Pfam" id="PF05239">
    <property type="entry name" value="PRC"/>
    <property type="match status" value="1"/>
</dbReference>
<reference evidence="3" key="2">
    <citation type="submission" date="2021-04" db="EMBL/GenBank/DDBJ databases">
        <authorList>
            <person name="Gilroy R."/>
        </authorList>
    </citation>
    <scope>NUCLEOTIDE SEQUENCE</scope>
    <source>
        <strain evidence="3">ChiHjej9B8-13557</strain>
    </source>
</reference>
<reference evidence="3" key="1">
    <citation type="journal article" date="2021" name="PeerJ">
        <title>Extensive microbial diversity within the chicken gut microbiome revealed by metagenomics and culture.</title>
        <authorList>
            <person name="Gilroy R."/>
            <person name="Ravi A."/>
            <person name="Getino M."/>
            <person name="Pursley I."/>
            <person name="Horton D.L."/>
            <person name="Alikhan N.F."/>
            <person name="Baker D."/>
            <person name="Gharbi K."/>
            <person name="Hall N."/>
            <person name="Watson M."/>
            <person name="Adriaenssens E.M."/>
            <person name="Foster-Nyarko E."/>
            <person name="Jarju S."/>
            <person name="Secka A."/>
            <person name="Antonio M."/>
            <person name="Oren A."/>
            <person name="Chaudhuri R.R."/>
            <person name="La Ragione R."/>
            <person name="Hildebrand F."/>
            <person name="Pallen M.J."/>
        </authorList>
    </citation>
    <scope>NUCLEOTIDE SEQUENCE</scope>
    <source>
        <strain evidence="3">ChiHjej9B8-13557</strain>
    </source>
</reference>
<feature type="region of interest" description="Disordered" evidence="1">
    <location>
        <begin position="77"/>
        <end position="96"/>
    </location>
</feature>
<sequence>MTFRELSKKEVVQLEEGACLGRIDDLVIDPETARVEKLLMLGRPKLFGLLGRGETLVIDWGEIEKIGTDALLVSTKLPETGGPGADGQGPDAKKPGLLHRLLGG</sequence>
<dbReference type="Proteomes" id="UP000824211">
    <property type="component" value="Unassembled WGS sequence"/>
</dbReference>
<gene>
    <name evidence="3" type="ORF">H9771_06190</name>
</gene>
<dbReference type="PANTHER" id="PTHR40061">
    <property type="entry name" value="SPORULATION PROTEIN YLMC-RELATED"/>
    <property type="match status" value="1"/>
</dbReference>
<organism evidence="3 4">
    <name type="scientific">Candidatus Faecalibacterium faecipullorum</name>
    <dbReference type="NCBI Taxonomy" id="2838578"/>
    <lineage>
        <taxon>Bacteria</taxon>
        <taxon>Bacillati</taxon>
        <taxon>Bacillota</taxon>
        <taxon>Clostridia</taxon>
        <taxon>Eubacteriales</taxon>
        <taxon>Oscillospiraceae</taxon>
        <taxon>Faecalibacterium</taxon>
    </lineage>
</organism>